<accession>A0A498C6M6</accession>
<dbReference type="PANTHER" id="PTHR35089:SF1">
    <property type="entry name" value="CHAPERONE PROTEIN SKP"/>
    <property type="match status" value="1"/>
</dbReference>
<dbReference type="RefSeq" id="WP_121441180.1">
    <property type="nucleotide sequence ID" value="NZ_RCDA01000001.1"/>
</dbReference>
<dbReference type="AlphaFoldDB" id="A0A498C6M6"/>
<dbReference type="Gene3D" id="3.30.910.20">
    <property type="entry name" value="Skp domain"/>
    <property type="match status" value="1"/>
</dbReference>
<dbReference type="SMART" id="SM00935">
    <property type="entry name" value="OmpH"/>
    <property type="match status" value="1"/>
</dbReference>
<organism evidence="4 5">
    <name type="scientific">Alkalispirillum mobile</name>
    <dbReference type="NCBI Taxonomy" id="85925"/>
    <lineage>
        <taxon>Bacteria</taxon>
        <taxon>Pseudomonadati</taxon>
        <taxon>Pseudomonadota</taxon>
        <taxon>Gammaproteobacteria</taxon>
        <taxon>Chromatiales</taxon>
        <taxon>Ectothiorhodospiraceae</taxon>
        <taxon>Alkalispirillum</taxon>
    </lineage>
</organism>
<dbReference type="SUPFAM" id="SSF111384">
    <property type="entry name" value="OmpH-like"/>
    <property type="match status" value="1"/>
</dbReference>
<dbReference type="InterPro" id="IPR005632">
    <property type="entry name" value="Chaperone_Skp"/>
</dbReference>
<protein>
    <submittedName>
        <fullName evidence="4">Periplasmic chaperone for outer membrane proteins Skp</fullName>
    </submittedName>
</protein>
<dbReference type="OrthoDB" id="5294628at2"/>
<comment type="caution">
    <text evidence="4">The sequence shown here is derived from an EMBL/GenBank/DDBJ whole genome shotgun (WGS) entry which is preliminary data.</text>
</comment>
<dbReference type="PANTHER" id="PTHR35089">
    <property type="entry name" value="CHAPERONE PROTEIN SKP"/>
    <property type="match status" value="1"/>
</dbReference>
<sequence length="176" mass="20306">MAVKLSGLWRQGLLGLILLTLAWPALADLRIGFVNPARVTAEAPQADAARALLEDEFSGRDQELAQLQQEVSELEQQLTRETAAMSETELRRTERELASRQREIRRSQEEFREDFNMRRNEELSRLQRHILETIHEVARDNDFDLVLSEGVVFASDKVDITDKVIERLEEQHRAAQ</sequence>
<keyword evidence="1" id="KW-0732">Signal</keyword>
<comment type="similarity">
    <text evidence="2">Belongs to the skp family.</text>
</comment>
<dbReference type="Pfam" id="PF03938">
    <property type="entry name" value="OmpH"/>
    <property type="match status" value="1"/>
</dbReference>
<gene>
    <name evidence="4" type="ORF">DFR31_0623</name>
</gene>
<reference evidence="4 5" key="1">
    <citation type="submission" date="2018-10" db="EMBL/GenBank/DDBJ databases">
        <title>Genomic Encyclopedia of Type Strains, Phase IV (KMG-IV): sequencing the most valuable type-strain genomes for metagenomic binning, comparative biology and taxonomic classification.</title>
        <authorList>
            <person name="Goeker M."/>
        </authorList>
    </citation>
    <scope>NUCLEOTIDE SEQUENCE [LARGE SCALE GENOMIC DNA]</scope>
    <source>
        <strain evidence="4 5">DSM 12769</strain>
    </source>
</reference>
<dbReference type="PIRSF" id="PIRSF002094">
    <property type="entry name" value="OMP26_Skp"/>
    <property type="match status" value="1"/>
</dbReference>
<feature type="coiled-coil region" evidence="3">
    <location>
        <begin position="50"/>
        <end position="110"/>
    </location>
</feature>
<dbReference type="Proteomes" id="UP000275461">
    <property type="component" value="Unassembled WGS sequence"/>
</dbReference>
<name>A0A498C6M6_9GAMM</name>
<evidence type="ECO:0000256" key="3">
    <source>
        <dbReference type="SAM" id="Coils"/>
    </source>
</evidence>
<dbReference type="GO" id="GO:0051082">
    <property type="term" value="F:unfolded protein binding"/>
    <property type="evidence" value="ECO:0007669"/>
    <property type="project" value="InterPro"/>
</dbReference>
<keyword evidence="3" id="KW-0175">Coiled coil</keyword>
<evidence type="ECO:0000313" key="4">
    <source>
        <dbReference type="EMBL" id="RLK50717.1"/>
    </source>
</evidence>
<evidence type="ECO:0000256" key="1">
    <source>
        <dbReference type="ARBA" id="ARBA00022729"/>
    </source>
</evidence>
<evidence type="ECO:0000256" key="2">
    <source>
        <dbReference type="PIRNR" id="PIRNR002094"/>
    </source>
</evidence>
<dbReference type="GO" id="GO:0005829">
    <property type="term" value="C:cytosol"/>
    <property type="evidence" value="ECO:0007669"/>
    <property type="project" value="TreeGrafter"/>
</dbReference>
<keyword evidence="5" id="KW-1185">Reference proteome</keyword>
<dbReference type="GO" id="GO:0050821">
    <property type="term" value="P:protein stabilization"/>
    <property type="evidence" value="ECO:0007669"/>
    <property type="project" value="TreeGrafter"/>
</dbReference>
<dbReference type="InterPro" id="IPR024930">
    <property type="entry name" value="Skp_dom_sf"/>
</dbReference>
<evidence type="ECO:0000313" key="5">
    <source>
        <dbReference type="Proteomes" id="UP000275461"/>
    </source>
</evidence>
<dbReference type="EMBL" id="RCDA01000001">
    <property type="protein sequence ID" value="RLK50717.1"/>
    <property type="molecule type" value="Genomic_DNA"/>
</dbReference>
<proteinExistence type="inferred from homology"/>